<gene>
    <name evidence="2" type="ORF">BCR32DRAFT_192555</name>
</gene>
<organism evidence="2 3">
    <name type="scientific">Anaeromyces robustus</name>
    <dbReference type="NCBI Taxonomy" id="1754192"/>
    <lineage>
        <taxon>Eukaryota</taxon>
        <taxon>Fungi</taxon>
        <taxon>Fungi incertae sedis</taxon>
        <taxon>Chytridiomycota</taxon>
        <taxon>Chytridiomycota incertae sedis</taxon>
        <taxon>Neocallimastigomycetes</taxon>
        <taxon>Neocallimastigales</taxon>
        <taxon>Neocallimastigaceae</taxon>
        <taxon>Anaeromyces</taxon>
    </lineage>
</organism>
<proteinExistence type="inferred from homology"/>
<dbReference type="Proteomes" id="UP000193944">
    <property type="component" value="Unassembled WGS sequence"/>
</dbReference>
<reference evidence="2 3" key="2">
    <citation type="submission" date="2016-08" db="EMBL/GenBank/DDBJ databases">
        <title>Pervasive Adenine N6-methylation of Active Genes in Fungi.</title>
        <authorList>
            <consortium name="DOE Joint Genome Institute"/>
            <person name="Mondo S.J."/>
            <person name="Dannebaum R.O."/>
            <person name="Kuo R.C."/>
            <person name="Labutti K."/>
            <person name="Haridas S."/>
            <person name="Kuo A."/>
            <person name="Salamov A."/>
            <person name="Ahrendt S.R."/>
            <person name="Lipzen A."/>
            <person name="Sullivan W."/>
            <person name="Andreopoulos W.B."/>
            <person name="Clum A."/>
            <person name="Lindquist E."/>
            <person name="Daum C."/>
            <person name="Ramamoorthy G.K."/>
            <person name="Gryganskyi A."/>
            <person name="Culley D."/>
            <person name="Magnuson J.K."/>
            <person name="James T.Y."/>
            <person name="O'Malley M.A."/>
            <person name="Stajich J.E."/>
            <person name="Spatafora J.W."/>
            <person name="Visel A."/>
            <person name="Grigoriev I.V."/>
        </authorList>
    </citation>
    <scope>NUCLEOTIDE SEQUENCE [LARGE SCALE GENOMIC DNA]</scope>
    <source>
        <strain evidence="2 3">S4</strain>
    </source>
</reference>
<dbReference type="GO" id="GO:0006274">
    <property type="term" value="P:DNA replication termination"/>
    <property type="evidence" value="ECO:0007669"/>
    <property type="project" value="TreeGrafter"/>
</dbReference>
<dbReference type="AlphaFoldDB" id="A0A1Y1X9I2"/>
<evidence type="ECO:0000313" key="2">
    <source>
        <dbReference type="EMBL" id="ORX82379.1"/>
    </source>
</evidence>
<sequence length="154" mass="17145">MGCDGGTIPKRDELVKTKKQNKQVDKTEQLIATWYYCALSKTPLKEPIVSCKLGKLYNKDAIIKYLLNKKAYGDGDIICKHIQSIKDVTTLNLTANPAYSSSNKHSSIVSNTVGNDVLIPQFVCPITMKEMSGKYKFVYLPCGCVFSEQALKEV</sequence>
<keyword evidence="3" id="KW-1185">Reference proteome</keyword>
<dbReference type="CDD" id="cd16653">
    <property type="entry name" value="RING-like_Rtf2"/>
    <property type="match status" value="1"/>
</dbReference>
<evidence type="ECO:0000313" key="3">
    <source>
        <dbReference type="Proteomes" id="UP000193944"/>
    </source>
</evidence>
<feature type="non-terminal residue" evidence="2">
    <location>
        <position position="154"/>
    </location>
</feature>
<dbReference type="Pfam" id="PF04641">
    <property type="entry name" value="Rtf2"/>
    <property type="match status" value="1"/>
</dbReference>
<dbReference type="InterPro" id="IPR006735">
    <property type="entry name" value="Rtf2"/>
</dbReference>
<evidence type="ECO:0000256" key="1">
    <source>
        <dbReference type="ARBA" id="ARBA00009885"/>
    </source>
</evidence>
<protein>
    <submittedName>
        <fullName evidence="2">Uncharacterized protein</fullName>
    </submittedName>
</protein>
<dbReference type="PANTHER" id="PTHR12775">
    <property type="entry name" value="PROTEIN C20ORF43 HOMOLOG"/>
    <property type="match status" value="1"/>
</dbReference>
<dbReference type="GO" id="GO:0005634">
    <property type="term" value="C:nucleus"/>
    <property type="evidence" value="ECO:0007669"/>
    <property type="project" value="TreeGrafter"/>
</dbReference>
<name>A0A1Y1X9I2_9FUNG</name>
<comment type="similarity">
    <text evidence="1">Belongs to the rtf2 family.</text>
</comment>
<dbReference type="InterPro" id="IPR027799">
    <property type="entry name" value="Rtf2_RING-finger"/>
</dbReference>
<dbReference type="OrthoDB" id="247013at2759"/>
<dbReference type="EMBL" id="MCFG01000096">
    <property type="protein sequence ID" value="ORX82379.1"/>
    <property type="molecule type" value="Genomic_DNA"/>
</dbReference>
<reference evidence="2 3" key="1">
    <citation type="submission" date="2016-08" db="EMBL/GenBank/DDBJ databases">
        <title>A Parts List for Fungal Cellulosomes Revealed by Comparative Genomics.</title>
        <authorList>
            <consortium name="DOE Joint Genome Institute"/>
            <person name="Haitjema C.H."/>
            <person name="Gilmore S.P."/>
            <person name="Henske J.K."/>
            <person name="Solomon K.V."/>
            <person name="De Groot R."/>
            <person name="Kuo A."/>
            <person name="Mondo S.J."/>
            <person name="Salamov A.A."/>
            <person name="Labutti K."/>
            <person name="Zhao Z."/>
            <person name="Chiniquy J."/>
            <person name="Barry K."/>
            <person name="Brewer H.M."/>
            <person name="Purvine S.O."/>
            <person name="Wright A.T."/>
            <person name="Boxma B."/>
            <person name="Van Alen T."/>
            <person name="Hackstein J.H."/>
            <person name="Baker S.E."/>
            <person name="Grigoriev I.V."/>
            <person name="O'Malley M.A."/>
        </authorList>
    </citation>
    <scope>NUCLEOTIDE SEQUENCE [LARGE SCALE GENOMIC DNA]</scope>
    <source>
        <strain evidence="2 3">S4</strain>
    </source>
</reference>
<dbReference type="STRING" id="1754192.A0A1Y1X9I2"/>
<dbReference type="Gene3D" id="3.30.40.10">
    <property type="entry name" value="Zinc/RING finger domain, C3HC4 (zinc finger)"/>
    <property type="match status" value="1"/>
</dbReference>
<accession>A0A1Y1X9I2</accession>
<dbReference type="InterPro" id="IPR013083">
    <property type="entry name" value="Znf_RING/FYVE/PHD"/>
</dbReference>
<dbReference type="PANTHER" id="PTHR12775:SF0">
    <property type="entry name" value="REPLICATION TERMINATION FACTOR 2"/>
    <property type="match status" value="1"/>
</dbReference>
<comment type="caution">
    <text evidence="2">The sequence shown here is derived from an EMBL/GenBank/DDBJ whole genome shotgun (WGS) entry which is preliminary data.</text>
</comment>